<gene>
    <name evidence="3" type="ORF">KFK14_17455</name>
</gene>
<dbReference type="InterPro" id="IPR029044">
    <property type="entry name" value="Nucleotide-diphossugar_trans"/>
</dbReference>
<dbReference type="InterPro" id="IPR025877">
    <property type="entry name" value="MobA-like_NTP_Trfase"/>
</dbReference>
<feature type="domain" description="MobA-like NTP transferase" evidence="2">
    <location>
        <begin position="9"/>
        <end position="169"/>
    </location>
</feature>
<sequence>MDGPRRIAAILLAAGRSERFGPDDKLLAVLQGRPLMAHAAAMLAGMEFGALMAICAAGGETPDVARAEGFAVVHPSRPSAGMAHSIAMAIRAASQLPEIDAALICLADMPFVSGDHIRRIIDAHDRDNFPVVASSDGKAAMPPALFGREHFAQLQDLRGGAGAKALLQSAHLIYADPVTLVDIDRIEDLGG</sequence>
<evidence type="ECO:0000313" key="4">
    <source>
        <dbReference type="Proteomes" id="UP000681425"/>
    </source>
</evidence>
<proteinExistence type="predicted"/>
<keyword evidence="4" id="KW-1185">Reference proteome</keyword>
<dbReference type="Pfam" id="PF12804">
    <property type="entry name" value="NTP_transf_3"/>
    <property type="match status" value="1"/>
</dbReference>
<protein>
    <submittedName>
        <fullName evidence="3">Nucleotidyltransferase family protein</fullName>
    </submittedName>
</protein>
<name>A0A975K659_9SPHN</name>
<evidence type="ECO:0000256" key="1">
    <source>
        <dbReference type="ARBA" id="ARBA00022842"/>
    </source>
</evidence>
<keyword evidence="1" id="KW-0460">Magnesium</keyword>
<organism evidence="3 4">
    <name type="scientific">Sphingobium phenoxybenzoativorans</name>
    <dbReference type="NCBI Taxonomy" id="1592790"/>
    <lineage>
        <taxon>Bacteria</taxon>
        <taxon>Pseudomonadati</taxon>
        <taxon>Pseudomonadota</taxon>
        <taxon>Alphaproteobacteria</taxon>
        <taxon>Sphingomonadales</taxon>
        <taxon>Sphingomonadaceae</taxon>
        <taxon>Sphingobium</taxon>
    </lineage>
</organism>
<evidence type="ECO:0000259" key="2">
    <source>
        <dbReference type="Pfam" id="PF12804"/>
    </source>
</evidence>
<dbReference type="Gene3D" id="3.90.550.10">
    <property type="entry name" value="Spore Coat Polysaccharide Biosynthesis Protein SpsA, Chain A"/>
    <property type="match status" value="1"/>
</dbReference>
<dbReference type="EMBL" id="CP073910">
    <property type="protein sequence ID" value="QUT04803.1"/>
    <property type="molecule type" value="Genomic_DNA"/>
</dbReference>
<dbReference type="KEGG" id="spph:KFK14_17455"/>
<dbReference type="CDD" id="cd04182">
    <property type="entry name" value="GT_2_like_f"/>
    <property type="match status" value="1"/>
</dbReference>
<dbReference type="RefSeq" id="WP_212608544.1">
    <property type="nucleotide sequence ID" value="NZ_CP073910.1"/>
</dbReference>
<dbReference type="SUPFAM" id="SSF53448">
    <property type="entry name" value="Nucleotide-diphospho-sugar transferases"/>
    <property type="match status" value="1"/>
</dbReference>
<reference evidence="3" key="1">
    <citation type="submission" date="2021-04" db="EMBL/GenBank/DDBJ databases">
        <title>Isolation of p-tert-butylphenol degrading bacteria Sphingobium phenoxybenzoativorans Tas13 from active sludge.</title>
        <authorList>
            <person name="Li Y."/>
        </authorList>
    </citation>
    <scope>NUCLEOTIDE SEQUENCE</scope>
    <source>
        <strain evidence="3">Tas13</strain>
    </source>
</reference>
<dbReference type="Proteomes" id="UP000681425">
    <property type="component" value="Chromosome"/>
</dbReference>
<dbReference type="AlphaFoldDB" id="A0A975K659"/>
<evidence type="ECO:0000313" key="3">
    <source>
        <dbReference type="EMBL" id="QUT04803.1"/>
    </source>
</evidence>
<dbReference type="GO" id="GO:0016779">
    <property type="term" value="F:nucleotidyltransferase activity"/>
    <property type="evidence" value="ECO:0007669"/>
    <property type="project" value="UniProtKB-ARBA"/>
</dbReference>
<dbReference type="PANTHER" id="PTHR43777:SF1">
    <property type="entry name" value="MOLYBDENUM COFACTOR CYTIDYLYLTRANSFERASE"/>
    <property type="match status" value="1"/>
</dbReference>
<dbReference type="PANTHER" id="PTHR43777">
    <property type="entry name" value="MOLYBDENUM COFACTOR CYTIDYLYLTRANSFERASE"/>
    <property type="match status" value="1"/>
</dbReference>
<accession>A0A975K659</accession>